<organism evidence="5 6">
    <name type="scientific">Desulfonauticus submarinus</name>
    <dbReference type="NCBI Taxonomy" id="206665"/>
    <lineage>
        <taxon>Bacteria</taxon>
        <taxon>Pseudomonadati</taxon>
        <taxon>Thermodesulfobacteriota</taxon>
        <taxon>Desulfovibrionia</taxon>
        <taxon>Desulfovibrionales</taxon>
        <taxon>Desulfonauticaceae</taxon>
        <taxon>Desulfonauticus</taxon>
    </lineage>
</organism>
<dbReference type="NCBIfam" id="TIGR01903">
    <property type="entry name" value="cas5_csm4"/>
    <property type="match status" value="1"/>
</dbReference>
<evidence type="ECO:0000313" key="6">
    <source>
        <dbReference type="Proteomes" id="UP000199602"/>
    </source>
</evidence>
<evidence type="ECO:0000256" key="1">
    <source>
        <dbReference type="ARBA" id="ARBA00005772"/>
    </source>
</evidence>
<dbReference type="EMBL" id="FNIN01000014">
    <property type="protein sequence ID" value="SDN98454.1"/>
    <property type="molecule type" value="Genomic_DNA"/>
</dbReference>
<comment type="similarity">
    <text evidence="1">Belongs to the CRISPR-associated Csm4 family.</text>
</comment>
<evidence type="ECO:0000256" key="3">
    <source>
        <dbReference type="ARBA" id="ARBA00022884"/>
    </source>
</evidence>
<dbReference type="GO" id="GO:0051607">
    <property type="term" value="P:defense response to virus"/>
    <property type="evidence" value="ECO:0007669"/>
    <property type="project" value="UniProtKB-KW"/>
</dbReference>
<dbReference type="Proteomes" id="UP000199602">
    <property type="component" value="Unassembled WGS sequence"/>
</dbReference>
<dbReference type="STRING" id="206665.SAMN04488516_11444"/>
<name>A0A1H0FV33_9BACT</name>
<dbReference type="GO" id="GO:0003723">
    <property type="term" value="F:RNA binding"/>
    <property type="evidence" value="ECO:0007669"/>
    <property type="project" value="UniProtKB-KW"/>
</dbReference>
<proteinExistence type="inferred from homology"/>
<sequence length="339" mass="38738">MKLYEVVIKPESRFGTPLKGDTMFGHFIWQLVLNENLLAVPLSDLLERYVEEPFIVFSSAFPKIYMNRQDYFFLKRPELPLSFFQGSIINKDTVEVIKERKKQKKKKFIQVRSDLKINCEAKNLVSEKEIFAMYKEVLGDDFLEFCPNTLEISCFQVHNKINRLTSSTGEGFAPYNQIDSFYLPGLELSLFVLFDESVLDIDELLTILEKIGLMGFGRDASSGLGRFTLGEEQELELPDFSDCQALYTLSPCVPIEELEKIYFQPFVRFGRHGSFLATSSNPFKNPVLMVEEGAVLIPKELPDKPFVGTALTKLSKVEENTVGQGYSIVLPLYFNSMET</sequence>
<keyword evidence="4" id="KW-0051">Antiviral defense</keyword>
<evidence type="ECO:0000256" key="2">
    <source>
        <dbReference type="ARBA" id="ARBA00016109"/>
    </source>
</evidence>
<evidence type="ECO:0000256" key="4">
    <source>
        <dbReference type="ARBA" id="ARBA00023118"/>
    </source>
</evidence>
<dbReference type="AlphaFoldDB" id="A0A1H0FV33"/>
<keyword evidence="6" id="KW-1185">Reference proteome</keyword>
<dbReference type="InterPro" id="IPR005510">
    <property type="entry name" value="Csm4"/>
</dbReference>
<dbReference type="RefSeq" id="WP_092066313.1">
    <property type="nucleotide sequence ID" value="NZ_FNIN01000014.1"/>
</dbReference>
<keyword evidence="3" id="KW-0694">RNA-binding</keyword>
<gene>
    <name evidence="5" type="ORF">SAMN04488516_11444</name>
</gene>
<accession>A0A1H0FV33</accession>
<reference evidence="5 6" key="1">
    <citation type="submission" date="2016-10" db="EMBL/GenBank/DDBJ databases">
        <authorList>
            <person name="de Groot N.N."/>
        </authorList>
    </citation>
    <scope>NUCLEOTIDE SEQUENCE [LARGE SCALE GENOMIC DNA]</scope>
    <source>
        <strain evidence="5 6">DSM 15269</strain>
    </source>
</reference>
<evidence type="ECO:0000313" key="5">
    <source>
        <dbReference type="EMBL" id="SDN98454.1"/>
    </source>
</evidence>
<protein>
    <recommendedName>
        <fullName evidence="2">CRISPR system Cms protein Csm4</fullName>
    </recommendedName>
</protein>
<dbReference type="OrthoDB" id="9790529at2"/>